<sequence>MSELNQEKSHDEKVDEIIESESEEIERIRIEKRKKEIYLIIQEYIEFIKDILKKEKTQEVRDKLNEDLEGFEKSRESTIKELISFSDDEINKIKKIVEESKVLLIKEIEEIKDKKIKGILQKIVDYMNFDLTIYPKDSHIHNVLRRMYMDKTFEKIKGYIINDDIEKAFKIFNKYISKRIEEYKIENNIFDTLNRRIEIYLRDPKFKQTNENFFNPEISGKNPVTGEYQIKPFRLPQWNGVDFRSTKIVIPQWNGVDFRTKTINLPQWNGVDFISKTENIPQWNGVDSMKKTGNIPQWNGVDFIKKIINIPQWNGVDFMKKTGNIPQWNGEFFVSQESNLPQWNGVDSKSDVKSKSLLNRQIRTKALNLSQ</sequence>
<evidence type="ECO:0000256" key="1">
    <source>
        <dbReference type="SAM" id="Coils"/>
    </source>
</evidence>
<keyword evidence="1" id="KW-0175">Coiled coil</keyword>
<evidence type="ECO:0000313" key="2">
    <source>
        <dbReference type="Proteomes" id="UP000038045"/>
    </source>
</evidence>
<accession>A0A0N5A6P5</accession>
<dbReference type="Proteomes" id="UP000038045">
    <property type="component" value="Unplaced"/>
</dbReference>
<keyword evidence="2" id="KW-1185">Reference proteome</keyword>
<protein>
    <submittedName>
        <fullName evidence="3">Uncharacterized protein</fullName>
    </submittedName>
</protein>
<evidence type="ECO:0000313" key="3">
    <source>
        <dbReference type="WBParaSite" id="PTRK_0001766600.1"/>
    </source>
</evidence>
<organism evidence="2 3">
    <name type="scientific">Parastrongyloides trichosuri</name>
    <name type="common">Possum-specific nematode worm</name>
    <dbReference type="NCBI Taxonomy" id="131310"/>
    <lineage>
        <taxon>Eukaryota</taxon>
        <taxon>Metazoa</taxon>
        <taxon>Ecdysozoa</taxon>
        <taxon>Nematoda</taxon>
        <taxon>Chromadorea</taxon>
        <taxon>Rhabditida</taxon>
        <taxon>Tylenchina</taxon>
        <taxon>Panagrolaimomorpha</taxon>
        <taxon>Strongyloidoidea</taxon>
        <taxon>Strongyloididae</taxon>
        <taxon>Parastrongyloides</taxon>
    </lineage>
</organism>
<dbReference type="WBParaSite" id="PTRK_0001766600.1">
    <property type="protein sequence ID" value="PTRK_0001766600.1"/>
    <property type="gene ID" value="PTRK_0001766600"/>
</dbReference>
<feature type="coiled-coil region" evidence="1">
    <location>
        <begin position="54"/>
        <end position="81"/>
    </location>
</feature>
<dbReference type="AlphaFoldDB" id="A0A0N5A6P5"/>
<proteinExistence type="predicted"/>
<name>A0A0N5A6P5_PARTI</name>
<reference evidence="3" key="1">
    <citation type="submission" date="2017-02" db="UniProtKB">
        <authorList>
            <consortium name="WormBaseParasite"/>
        </authorList>
    </citation>
    <scope>IDENTIFICATION</scope>
</reference>